<keyword evidence="6" id="KW-0408">Iron</keyword>
<evidence type="ECO:0000313" key="10">
    <source>
        <dbReference type="Proteomes" id="UP000021369"/>
    </source>
</evidence>
<evidence type="ECO:0000256" key="1">
    <source>
        <dbReference type="ARBA" id="ARBA00022448"/>
    </source>
</evidence>
<gene>
    <name evidence="9" type="ORF">RASY3_12990</name>
</gene>
<dbReference type="SUPFAM" id="SSF54862">
    <property type="entry name" value="4Fe-4S ferredoxins"/>
    <property type="match status" value="1"/>
</dbReference>
<evidence type="ECO:0000256" key="7">
    <source>
        <dbReference type="ARBA" id="ARBA00023014"/>
    </source>
</evidence>
<evidence type="ECO:0000259" key="8">
    <source>
        <dbReference type="PROSITE" id="PS51379"/>
    </source>
</evidence>
<feature type="domain" description="4Fe-4S ferredoxin-type" evidence="8">
    <location>
        <begin position="2"/>
        <end position="31"/>
    </location>
</feature>
<sequence>MKRVFVNEDWCLGCHLCEYNCAYANSGLSDMVKALKGKDIFPRIHIEETDGITYAVSCRHCKDPLCVKSCIAGAISIEDGTVKIDKTKCVGCLTCVLVCPYGAVAAGPEGAAQKCELCLANSCGSPACVKGCPNNAIVYEER</sequence>
<keyword evidence="3" id="KW-0479">Metal-binding</keyword>
<evidence type="ECO:0000256" key="2">
    <source>
        <dbReference type="ARBA" id="ARBA00022485"/>
    </source>
</evidence>
<dbReference type="InterPro" id="IPR017896">
    <property type="entry name" value="4Fe4S_Fe-S-bd"/>
</dbReference>
<keyword evidence="1" id="KW-0813">Transport</keyword>
<dbReference type="RefSeq" id="WP_037288942.1">
    <property type="nucleotide sequence ID" value="NZ_JEOB01000004.1"/>
</dbReference>
<dbReference type="Proteomes" id="UP000021369">
    <property type="component" value="Unassembled WGS sequence"/>
</dbReference>
<dbReference type="PATRIC" id="fig|1341156.4.peg.3622"/>
<keyword evidence="7" id="KW-0411">Iron-sulfur</keyword>
<dbReference type="PROSITE" id="PS51379">
    <property type="entry name" value="4FE4S_FER_2"/>
    <property type="match status" value="2"/>
</dbReference>
<dbReference type="GO" id="GO:0051539">
    <property type="term" value="F:4 iron, 4 sulfur cluster binding"/>
    <property type="evidence" value="ECO:0007669"/>
    <property type="project" value="UniProtKB-KW"/>
</dbReference>
<evidence type="ECO:0000313" key="9">
    <source>
        <dbReference type="EMBL" id="EXM37495.1"/>
    </source>
</evidence>
<dbReference type="PANTHER" id="PTHR43177:SF5">
    <property type="entry name" value="ANAEROBIC DIMETHYL SULFOXIDE REDUCTASE CHAIN B-RELATED"/>
    <property type="match status" value="1"/>
</dbReference>
<dbReference type="GO" id="GO:0046872">
    <property type="term" value="F:metal ion binding"/>
    <property type="evidence" value="ECO:0007669"/>
    <property type="project" value="UniProtKB-KW"/>
</dbReference>
<evidence type="ECO:0000256" key="3">
    <source>
        <dbReference type="ARBA" id="ARBA00022723"/>
    </source>
</evidence>
<dbReference type="PANTHER" id="PTHR43177">
    <property type="entry name" value="PROTEIN NRFC"/>
    <property type="match status" value="1"/>
</dbReference>
<proteinExistence type="predicted"/>
<dbReference type="InterPro" id="IPR050954">
    <property type="entry name" value="ET_IronSulfur_Cluster-Binding"/>
</dbReference>
<keyword evidence="4" id="KW-0677">Repeat</keyword>
<evidence type="ECO:0000256" key="5">
    <source>
        <dbReference type="ARBA" id="ARBA00022982"/>
    </source>
</evidence>
<reference evidence="9 10" key="1">
    <citation type="submission" date="2013-06" db="EMBL/GenBank/DDBJ databases">
        <title>Rumen cellulosomics: divergent fiber-degrading strategies revealed by comparative genome-wide analysis of six Ruminococcal strains.</title>
        <authorList>
            <person name="Dassa B."/>
            <person name="Borovok I."/>
            <person name="Lamed R."/>
            <person name="Flint H."/>
            <person name="Yeoman C.J."/>
            <person name="White B."/>
            <person name="Bayer E.A."/>
        </authorList>
    </citation>
    <scope>NUCLEOTIDE SEQUENCE [LARGE SCALE GENOMIC DNA]</scope>
    <source>
        <strain evidence="9 10">SY3</strain>
    </source>
</reference>
<dbReference type="OrthoDB" id="9810688at2"/>
<dbReference type="AlphaFoldDB" id="A0A011WKG7"/>
<dbReference type="Gene3D" id="3.30.70.20">
    <property type="match status" value="2"/>
</dbReference>
<accession>A0A011WKG7</accession>
<protein>
    <submittedName>
        <fullName evidence="9">4Fe-4S ferredoxin</fullName>
    </submittedName>
</protein>
<evidence type="ECO:0000256" key="6">
    <source>
        <dbReference type="ARBA" id="ARBA00023004"/>
    </source>
</evidence>
<comment type="caution">
    <text evidence="9">The sequence shown here is derived from an EMBL/GenBank/DDBJ whole genome shotgun (WGS) entry which is preliminary data.</text>
</comment>
<organism evidence="9 10">
    <name type="scientific">Ruminococcus albus SY3</name>
    <dbReference type="NCBI Taxonomy" id="1341156"/>
    <lineage>
        <taxon>Bacteria</taxon>
        <taxon>Bacillati</taxon>
        <taxon>Bacillota</taxon>
        <taxon>Clostridia</taxon>
        <taxon>Eubacteriales</taxon>
        <taxon>Oscillospiraceae</taxon>
        <taxon>Ruminococcus</taxon>
    </lineage>
</organism>
<keyword evidence="10" id="KW-1185">Reference proteome</keyword>
<dbReference type="PROSITE" id="PS00198">
    <property type="entry name" value="4FE4S_FER_1"/>
    <property type="match status" value="1"/>
</dbReference>
<dbReference type="Pfam" id="PF13247">
    <property type="entry name" value="Fer4_11"/>
    <property type="match status" value="1"/>
</dbReference>
<feature type="domain" description="4Fe-4S ferredoxin-type" evidence="8">
    <location>
        <begin position="80"/>
        <end position="109"/>
    </location>
</feature>
<name>A0A011WKG7_RUMAL</name>
<keyword evidence="5" id="KW-0249">Electron transport</keyword>
<dbReference type="InterPro" id="IPR017900">
    <property type="entry name" value="4Fe4S_Fe_S_CS"/>
</dbReference>
<evidence type="ECO:0000256" key="4">
    <source>
        <dbReference type="ARBA" id="ARBA00022737"/>
    </source>
</evidence>
<dbReference type="EMBL" id="JEOB01000004">
    <property type="protein sequence ID" value="EXM37495.1"/>
    <property type="molecule type" value="Genomic_DNA"/>
</dbReference>
<keyword evidence="2" id="KW-0004">4Fe-4S</keyword>